<evidence type="ECO:0000259" key="3">
    <source>
        <dbReference type="Pfam" id="PF13934"/>
    </source>
</evidence>
<evidence type="ECO:0000256" key="2">
    <source>
        <dbReference type="ARBA" id="ARBA00023242"/>
    </source>
</evidence>
<dbReference type="AlphaFoldDB" id="A0A8H5Z8L4"/>
<reference evidence="4" key="1">
    <citation type="submission" date="2019-11" db="EMBL/GenBank/DDBJ databases">
        <title>Bipolaris sorokiniana Genome sequencing.</title>
        <authorList>
            <person name="Wang H."/>
        </authorList>
    </citation>
    <scope>NUCLEOTIDE SEQUENCE</scope>
</reference>
<comment type="caution">
    <text evidence="4">The sequence shown here is derived from an EMBL/GenBank/DDBJ whole genome shotgun (WGS) entry which is preliminary data.</text>
</comment>
<accession>A0A8H5Z8L4</accession>
<dbReference type="Proteomes" id="UP000624244">
    <property type="component" value="Unassembled WGS sequence"/>
</dbReference>
<evidence type="ECO:0000313" key="4">
    <source>
        <dbReference type="EMBL" id="KAF5844810.1"/>
    </source>
</evidence>
<keyword evidence="2" id="KW-0539">Nucleus</keyword>
<gene>
    <name evidence="4" type="ORF">GGP41_008761</name>
</gene>
<protein>
    <recommendedName>
        <fullName evidence="3">ELYS-like domain-containing protein</fullName>
    </recommendedName>
</protein>
<proteinExistence type="predicted"/>
<dbReference type="GO" id="GO:0005634">
    <property type="term" value="C:nucleus"/>
    <property type="evidence" value="ECO:0007669"/>
    <property type="project" value="UniProtKB-SubCell"/>
</dbReference>
<dbReference type="Pfam" id="PF13934">
    <property type="entry name" value="ELYS"/>
    <property type="match status" value="1"/>
</dbReference>
<organism evidence="4 5">
    <name type="scientific">Cochliobolus sativus</name>
    <name type="common">Common root rot and spot blotch fungus</name>
    <name type="synonym">Bipolaris sorokiniana</name>
    <dbReference type="NCBI Taxonomy" id="45130"/>
    <lineage>
        <taxon>Eukaryota</taxon>
        <taxon>Fungi</taxon>
        <taxon>Dikarya</taxon>
        <taxon>Ascomycota</taxon>
        <taxon>Pezizomycotina</taxon>
        <taxon>Dothideomycetes</taxon>
        <taxon>Pleosporomycetidae</taxon>
        <taxon>Pleosporales</taxon>
        <taxon>Pleosporineae</taxon>
        <taxon>Pleosporaceae</taxon>
        <taxon>Bipolaris</taxon>
    </lineage>
</organism>
<dbReference type="EMBL" id="WNKQ01000021">
    <property type="protein sequence ID" value="KAF5844810.1"/>
    <property type="molecule type" value="Genomic_DNA"/>
</dbReference>
<comment type="subcellular location">
    <subcellularLocation>
        <location evidence="1">Nucleus</location>
    </subcellularLocation>
</comment>
<feature type="domain" description="ELYS-like" evidence="3">
    <location>
        <begin position="92"/>
        <end position="329"/>
    </location>
</feature>
<evidence type="ECO:0000256" key="1">
    <source>
        <dbReference type="ARBA" id="ARBA00004123"/>
    </source>
</evidence>
<dbReference type="InterPro" id="IPR025151">
    <property type="entry name" value="ELYS_dom"/>
</dbReference>
<name>A0A8H5Z8L4_COCSA</name>
<evidence type="ECO:0000313" key="5">
    <source>
        <dbReference type="Proteomes" id="UP000624244"/>
    </source>
</evidence>
<sequence length="392" mass="44558">MMSEDTVVCTGWYSCSGRQGNIHVTTRALDLVCADDNTSTTNPGAKQTCPDSSPTAEMLDVEDFDAVYRGLNYNEGLVQEIQSYRTALGGRTYFERLLVLLQIKGSKLYPPKSPQQLQDLHQRIVSAETTLHNKHCLVFYLLKDLSPQHHDTTELSEAFAKEVHLEKRFWTFVEGLWFLDHLQFSTAVGHLTHPSIIPTFPDEIMHTLLTGGDKLSSLGMGGGPKDDVLALAYYNCVKPPLEDEKTRVEFAKYLAGRNVTDMYDWIHNRPEFEQKPLLEILIEETLDHNAWADRSEHDVYTRDAKAYELVSLPFSEEEEEFIERFLTEGRGRTFPNAQDLVMMRRISTGKLADVASDVATRGRRLDGVNWDLLKDGVKRGLGPRKDEKDFIV</sequence>